<sequence>MIMGAFATFLSKFVSIATSMLSLHGEHARAAGISLYNELLEDGSSEIDLVGPTLPALTSLLGLPVPSTEAGEGLTFSRLVHGLLSACLLNIDEMGSRQGAISSKFRNDQEQCLSLR</sequence>
<evidence type="ECO:0000256" key="1">
    <source>
        <dbReference type="SAM" id="SignalP"/>
    </source>
</evidence>
<gene>
    <name evidence="2" type="ORF">R3P38DRAFT_1413052</name>
</gene>
<organism evidence="2 3">
    <name type="scientific">Favolaschia claudopus</name>
    <dbReference type="NCBI Taxonomy" id="2862362"/>
    <lineage>
        <taxon>Eukaryota</taxon>
        <taxon>Fungi</taxon>
        <taxon>Dikarya</taxon>
        <taxon>Basidiomycota</taxon>
        <taxon>Agaricomycotina</taxon>
        <taxon>Agaricomycetes</taxon>
        <taxon>Agaricomycetidae</taxon>
        <taxon>Agaricales</taxon>
        <taxon>Marasmiineae</taxon>
        <taxon>Mycenaceae</taxon>
        <taxon>Favolaschia</taxon>
    </lineage>
</organism>
<evidence type="ECO:0000313" key="2">
    <source>
        <dbReference type="EMBL" id="KAK7014825.1"/>
    </source>
</evidence>
<feature type="chain" id="PRO_5043597711" evidence="1">
    <location>
        <begin position="20"/>
        <end position="116"/>
    </location>
</feature>
<accession>A0AAW0AP66</accession>
<keyword evidence="1" id="KW-0732">Signal</keyword>
<dbReference type="EMBL" id="JAWWNJ010000055">
    <property type="protein sequence ID" value="KAK7014825.1"/>
    <property type="molecule type" value="Genomic_DNA"/>
</dbReference>
<comment type="caution">
    <text evidence="2">The sequence shown here is derived from an EMBL/GenBank/DDBJ whole genome shotgun (WGS) entry which is preliminary data.</text>
</comment>
<name>A0AAW0AP66_9AGAR</name>
<dbReference type="Proteomes" id="UP001362999">
    <property type="component" value="Unassembled WGS sequence"/>
</dbReference>
<evidence type="ECO:0000313" key="3">
    <source>
        <dbReference type="Proteomes" id="UP001362999"/>
    </source>
</evidence>
<protein>
    <submittedName>
        <fullName evidence="2">Uncharacterized protein</fullName>
    </submittedName>
</protein>
<reference evidence="2 3" key="1">
    <citation type="journal article" date="2024" name="J Genomics">
        <title>Draft genome sequencing and assembly of Favolaschia claudopus CIRM-BRFM 2984 isolated from oak limbs.</title>
        <authorList>
            <person name="Navarro D."/>
            <person name="Drula E."/>
            <person name="Chaduli D."/>
            <person name="Cazenave R."/>
            <person name="Ahrendt S."/>
            <person name="Wang J."/>
            <person name="Lipzen A."/>
            <person name="Daum C."/>
            <person name="Barry K."/>
            <person name="Grigoriev I.V."/>
            <person name="Favel A."/>
            <person name="Rosso M.N."/>
            <person name="Martin F."/>
        </authorList>
    </citation>
    <scope>NUCLEOTIDE SEQUENCE [LARGE SCALE GENOMIC DNA]</scope>
    <source>
        <strain evidence="2 3">CIRM-BRFM 2984</strain>
    </source>
</reference>
<proteinExistence type="predicted"/>
<feature type="signal peptide" evidence="1">
    <location>
        <begin position="1"/>
        <end position="19"/>
    </location>
</feature>
<dbReference type="AlphaFoldDB" id="A0AAW0AP66"/>
<keyword evidence="3" id="KW-1185">Reference proteome</keyword>